<keyword evidence="4" id="KW-1133">Transmembrane helix</keyword>
<evidence type="ECO:0000256" key="2">
    <source>
        <dbReference type="ARBA" id="ARBA00022598"/>
    </source>
</evidence>
<dbReference type="Gene3D" id="3.40.50.12780">
    <property type="entry name" value="N-terminal domain of ligase-like"/>
    <property type="match status" value="1"/>
</dbReference>
<keyword evidence="4" id="KW-0472">Membrane</keyword>
<dbReference type="GO" id="GO:0006631">
    <property type="term" value="P:fatty acid metabolic process"/>
    <property type="evidence" value="ECO:0007669"/>
    <property type="project" value="TreeGrafter"/>
</dbReference>
<dbReference type="Proteomes" id="UP000070058">
    <property type="component" value="Unassembled WGS sequence"/>
</dbReference>
<comment type="caution">
    <text evidence="6">The sequence shown here is derived from an EMBL/GenBank/DDBJ whole genome shotgun (WGS) entry which is preliminary data.</text>
</comment>
<dbReference type="InterPro" id="IPR045851">
    <property type="entry name" value="AMP-bd_C_sf"/>
</dbReference>
<feature type="region of interest" description="Disordered" evidence="3">
    <location>
        <begin position="437"/>
        <end position="482"/>
    </location>
</feature>
<feature type="transmembrane region" description="Helical" evidence="4">
    <location>
        <begin position="58"/>
        <end position="77"/>
    </location>
</feature>
<dbReference type="InterPro" id="IPR000873">
    <property type="entry name" value="AMP-dep_synth/lig_dom"/>
</dbReference>
<keyword evidence="4" id="KW-0812">Transmembrane</keyword>
<dbReference type="Pfam" id="PF00501">
    <property type="entry name" value="AMP-binding"/>
    <property type="match status" value="1"/>
</dbReference>
<feature type="region of interest" description="Disordered" evidence="3">
    <location>
        <begin position="339"/>
        <end position="362"/>
    </location>
</feature>
<dbReference type="STRING" id="1548207.AXK11_01330"/>
<sequence>MPRGRRGDGREGRIDYLTLSFAQLEAEVDAWCARLCGGTRAASQWRGVRTLVMLRQGLPLIAVVFALFKLGAVPIVIDPGMGLKNFLRCVARSRPKALVGIPLAQWLGRLFFRKFRSVEWRVWASGSLTHQLSRSANKAASRAGDFSGATGNPAAPTAFPAVTVSADELAAILFTSGSTGSPKGVCYTHGIFEAQLRLIREHYGIAAGEVDLPMLPIFALFNPALGMTTVVPEIDPRRPAQVDPAKIVQAILQERVSNSFGSPTLWLKIKRHCLARGIQLPSLRRILCAGAPVPAELWEDNARWLPNGQIHSPYGATEALPVCSISAGELAEQFCPLRPADAPTDARPSGVRRTGRSETAPGKTACARWGACVGRPLPGIGVKIIEIVDGPIATLAEVRELPRGEVGEIVVSGPVVTECYDGLPEATARAKVFDLPNETGRSLTPSPDLLSGDLAEQSPPPGTDGRLADVRPSEARPVNRSATAQDNRCCVAHRMGDAGYLDEAGFLWFCGRVVERVQTPGGTLYTEPCEQVFRSHPQVERCALIGLGEPGAQVPALVVQPREAGATAEAGASEYSRADLARELRELALAHEHTRGIERFYFHPSFPVDVRHNAKIHRHTLARWASQSRVARVYIPQET</sequence>
<evidence type="ECO:0000256" key="4">
    <source>
        <dbReference type="SAM" id="Phobius"/>
    </source>
</evidence>
<evidence type="ECO:0000313" key="7">
    <source>
        <dbReference type="Proteomes" id="UP000070058"/>
    </source>
</evidence>
<organism evidence="6 7">
    <name type="scientific">Cephaloticoccus primus</name>
    <dbReference type="NCBI Taxonomy" id="1548207"/>
    <lineage>
        <taxon>Bacteria</taxon>
        <taxon>Pseudomonadati</taxon>
        <taxon>Verrucomicrobiota</taxon>
        <taxon>Opitutia</taxon>
        <taxon>Opitutales</taxon>
        <taxon>Opitutaceae</taxon>
        <taxon>Cephaloticoccus</taxon>
    </lineage>
</organism>
<feature type="domain" description="AMP-dependent synthetase/ligase" evidence="5">
    <location>
        <begin position="17"/>
        <end position="420"/>
    </location>
</feature>
<evidence type="ECO:0000256" key="1">
    <source>
        <dbReference type="ARBA" id="ARBA00006432"/>
    </source>
</evidence>
<dbReference type="PANTHER" id="PTHR43201:SF5">
    <property type="entry name" value="MEDIUM-CHAIN ACYL-COA LIGASE ACSF2, MITOCHONDRIAL"/>
    <property type="match status" value="1"/>
</dbReference>
<dbReference type="SUPFAM" id="SSF56801">
    <property type="entry name" value="Acetyl-CoA synthetase-like"/>
    <property type="match status" value="1"/>
</dbReference>
<dbReference type="InterPro" id="IPR020845">
    <property type="entry name" value="AMP-binding_CS"/>
</dbReference>
<dbReference type="InterPro" id="IPR042099">
    <property type="entry name" value="ANL_N_sf"/>
</dbReference>
<accession>A0A139SUI9</accession>
<dbReference type="EMBL" id="LSZQ01000009">
    <property type="protein sequence ID" value="KXU38122.1"/>
    <property type="molecule type" value="Genomic_DNA"/>
</dbReference>
<evidence type="ECO:0000313" key="6">
    <source>
        <dbReference type="EMBL" id="KXU38122.1"/>
    </source>
</evidence>
<reference evidence="7" key="1">
    <citation type="submission" date="2016-02" db="EMBL/GenBank/DDBJ databases">
        <authorList>
            <person name="Sanders J.G."/>
            <person name="Lin J.Y."/>
            <person name="Wertz J.T."/>
            <person name="Russell J.A."/>
            <person name="Moreau C.S."/>
            <person name="Powell S."/>
        </authorList>
    </citation>
    <scope>NUCLEOTIDE SEQUENCE [LARGE SCALE GENOMIC DNA]</scope>
    <source>
        <strain evidence="7">CAG34</strain>
    </source>
</reference>
<dbReference type="PROSITE" id="PS00455">
    <property type="entry name" value="AMP_BINDING"/>
    <property type="match status" value="1"/>
</dbReference>
<dbReference type="GO" id="GO:0031956">
    <property type="term" value="F:medium-chain fatty acid-CoA ligase activity"/>
    <property type="evidence" value="ECO:0007669"/>
    <property type="project" value="TreeGrafter"/>
</dbReference>
<gene>
    <name evidence="6" type="ORF">AXK11_01330</name>
</gene>
<dbReference type="AlphaFoldDB" id="A0A139SUI9"/>
<keyword evidence="2" id="KW-0436">Ligase</keyword>
<keyword evidence="7" id="KW-1185">Reference proteome</keyword>
<protein>
    <recommendedName>
        <fullName evidence="5">AMP-dependent synthetase/ligase domain-containing protein</fullName>
    </recommendedName>
</protein>
<comment type="similarity">
    <text evidence="1">Belongs to the ATP-dependent AMP-binding enzyme family.</text>
</comment>
<dbReference type="Gene3D" id="3.30.300.30">
    <property type="match status" value="1"/>
</dbReference>
<name>A0A139SUI9_9BACT</name>
<evidence type="ECO:0000259" key="5">
    <source>
        <dbReference type="Pfam" id="PF00501"/>
    </source>
</evidence>
<evidence type="ECO:0000256" key="3">
    <source>
        <dbReference type="SAM" id="MobiDB-lite"/>
    </source>
</evidence>
<dbReference type="PANTHER" id="PTHR43201">
    <property type="entry name" value="ACYL-COA SYNTHETASE"/>
    <property type="match status" value="1"/>
</dbReference>
<proteinExistence type="inferred from homology"/>